<keyword evidence="2" id="KW-1185">Reference proteome</keyword>
<accession>A0ABT0L506</accession>
<dbReference type="Proteomes" id="UP001203212">
    <property type="component" value="Unassembled WGS sequence"/>
</dbReference>
<evidence type="ECO:0000313" key="1">
    <source>
        <dbReference type="EMBL" id="MCL1118793.1"/>
    </source>
</evidence>
<gene>
    <name evidence="1" type="ORF">L2689_16325</name>
</gene>
<comment type="caution">
    <text evidence="1">The sequence shown here is derived from an EMBL/GenBank/DDBJ whole genome shotgun (WGS) entry which is preliminary data.</text>
</comment>
<evidence type="ECO:0000313" key="2">
    <source>
        <dbReference type="Proteomes" id="UP001203212"/>
    </source>
</evidence>
<name>A0ABT0L506_9GAMM</name>
<protein>
    <submittedName>
        <fullName evidence="1">Uncharacterized protein</fullName>
    </submittedName>
</protein>
<dbReference type="RefSeq" id="WP_188842146.1">
    <property type="nucleotide sequence ID" value="NZ_BMOT01000008.1"/>
</dbReference>
<reference evidence="1 2" key="1">
    <citation type="submission" date="2022-01" db="EMBL/GenBank/DDBJ databases">
        <title>Whole genome-based taxonomy of the Shewanellaceae.</title>
        <authorList>
            <person name="Martin-Rodriguez A.J."/>
        </authorList>
    </citation>
    <scope>NUCLEOTIDE SEQUENCE [LARGE SCALE GENOMIC DNA]</scope>
    <source>
        <strain evidence="1 2">JCM 17801</strain>
    </source>
</reference>
<organism evidence="1 2">
    <name type="scientific">Shewanella aestuarii</name>
    <dbReference type="NCBI Taxonomy" id="1028752"/>
    <lineage>
        <taxon>Bacteria</taxon>
        <taxon>Pseudomonadati</taxon>
        <taxon>Pseudomonadota</taxon>
        <taxon>Gammaproteobacteria</taxon>
        <taxon>Alteromonadales</taxon>
        <taxon>Shewanellaceae</taxon>
        <taxon>Shewanella</taxon>
    </lineage>
</organism>
<proteinExistence type="predicted"/>
<dbReference type="EMBL" id="JAKILK010000015">
    <property type="protein sequence ID" value="MCL1118793.1"/>
    <property type="molecule type" value="Genomic_DNA"/>
</dbReference>
<sequence>MIKLFKFLLNSEEQKLGQALADSNITGAEVVGRGTIVVDGRVIASSTEFQALKLQAKKIINSRESARI</sequence>